<evidence type="ECO:0000313" key="2">
    <source>
        <dbReference type="Proteomes" id="UP001497680"/>
    </source>
</evidence>
<dbReference type="EMBL" id="MU394284">
    <property type="protein sequence ID" value="KAI6092169.1"/>
    <property type="molecule type" value="Genomic_DNA"/>
</dbReference>
<protein>
    <submittedName>
        <fullName evidence="1">Mitochondrial ribosomal protein subunit L20-domain-containing protein</fullName>
    </submittedName>
</protein>
<accession>A0ACC0DHG0</accession>
<sequence>METRSLLQPLLRCLFKSSSSATTRISATVATSPASRRHQSTTSRTKRALKIAPHPSFLRSPSSDSASRVIYNPPSSSASVYHTPFKFLPRSDPRRQANLTQLLRTSSDHPPSSGQLPPELEAPTPKYNVTREQVDEMRRLRADDPEAWSVHRLAERFGCTPYFVMMCCRADRDHRDRERARLDAVKARWGPIRAAAREERKKRKALLLKDAL</sequence>
<proteinExistence type="predicted"/>
<keyword evidence="1" id="KW-0689">Ribosomal protein</keyword>
<comment type="caution">
    <text evidence="1">The sequence shown here is derived from an EMBL/GenBank/DDBJ whole genome shotgun (WGS) entry which is preliminary data.</text>
</comment>
<gene>
    <name evidence="1" type="ORF">F4821DRAFT_225052</name>
</gene>
<organism evidence="1 2">
    <name type="scientific">Hypoxylon rubiginosum</name>
    <dbReference type="NCBI Taxonomy" id="110542"/>
    <lineage>
        <taxon>Eukaryota</taxon>
        <taxon>Fungi</taxon>
        <taxon>Dikarya</taxon>
        <taxon>Ascomycota</taxon>
        <taxon>Pezizomycotina</taxon>
        <taxon>Sordariomycetes</taxon>
        <taxon>Xylariomycetidae</taxon>
        <taxon>Xylariales</taxon>
        <taxon>Hypoxylaceae</taxon>
        <taxon>Hypoxylon</taxon>
    </lineage>
</organism>
<evidence type="ECO:0000313" key="1">
    <source>
        <dbReference type="EMBL" id="KAI6092169.1"/>
    </source>
</evidence>
<keyword evidence="1" id="KW-0687">Ribonucleoprotein</keyword>
<dbReference type="Proteomes" id="UP001497680">
    <property type="component" value="Unassembled WGS sequence"/>
</dbReference>
<name>A0ACC0DHG0_9PEZI</name>
<reference evidence="1 2" key="1">
    <citation type="journal article" date="2022" name="New Phytol.">
        <title>Ecological generalism drives hyperdiversity of secondary metabolite gene clusters in xylarialean endophytes.</title>
        <authorList>
            <person name="Franco M.E.E."/>
            <person name="Wisecaver J.H."/>
            <person name="Arnold A.E."/>
            <person name="Ju Y.M."/>
            <person name="Slot J.C."/>
            <person name="Ahrendt S."/>
            <person name="Moore L.P."/>
            <person name="Eastman K.E."/>
            <person name="Scott K."/>
            <person name="Konkel Z."/>
            <person name="Mondo S.J."/>
            <person name="Kuo A."/>
            <person name="Hayes R.D."/>
            <person name="Haridas S."/>
            <person name="Andreopoulos B."/>
            <person name="Riley R."/>
            <person name="LaButti K."/>
            <person name="Pangilinan J."/>
            <person name="Lipzen A."/>
            <person name="Amirebrahimi M."/>
            <person name="Yan J."/>
            <person name="Adam C."/>
            <person name="Keymanesh K."/>
            <person name="Ng V."/>
            <person name="Louie K."/>
            <person name="Northen T."/>
            <person name="Drula E."/>
            <person name="Henrissat B."/>
            <person name="Hsieh H.M."/>
            <person name="Youens-Clark K."/>
            <person name="Lutzoni F."/>
            <person name="Miadlikowska J."/>
            <person name="Eastwood D.C."/>
            <person name="Hamelin R.C."/>
            <person name="Grigoriev I.V."/>
            <person name="U'Ren J.M."/>
        </authorList>
    </citation>
    <scope>NUCLEOTIDE SEQUENCE [LARGE SCALE GENOMIC DNA]</scope>
    <source>
        <strain evidence="1 2">ER1909</strain>
    </source>
</reference>
<keyword evidence="2" id="KW-1185">Reference proteome</keyword>